<dbReference type="PANTHER" id="PTHR35146:SF1">
    <property type="entry name" value="UPF0178 PROTEIN YAII"/>
    <property type="match status" value="1"/>
</dbReference>
<organism evidence="3 4">
    <name type="scientific">Luteimonas endophytica</name>
    <dbReference type="NCBI Taxonomy" id="3042023"/>
    <lineage>
        <taxon>Bacteria</taxon>
        <taxon>Pseudomonadati</taxon>
        <taxon>Pseudomonadota</taxon>
        <taxon>Gammaproteobacteria</taxon>
        <taxon>Lysobacterales</taxon>
        <taxon>Lysobacteraceae</taxon>
        <taxon>Luteimonas</taxon>
    </lineage>
</organism>
<dbReference type="InterPro" id="IPR003791">
    <property type="entry name" value="UPF0178"/>
</dbReference>
<dbReference type="RefSeq" id="WP_280574795.1">
    <property type="nucleotide sequence ID" value="NZ_JARXRM010000035.1"/>
</dbReference>
<evidence type="ECO:0000313" key="4">
    <source>
        <dbReference type="Proteomes" id="UP001156940"/>
    </source>
</evidence>
<gene>
    <name evidence="3" type="ORF">QFW77_11300</name>
</gene>
<proteinExistence type="inferred from homology"/>
<name>A0ABT6J9S0_9GAMM</name>
<dbReference type="CDD" id="cd18720">
    <property type="entry name" value="PIN_YqxD-like"/>
    <property type="match status" value="1"/>
</dbReference>
<dbReference type="Proteomes" id="UP001156940">
    <property type="component" value="Unassembled WGS sequence"/>
</dbReference>
<protein>
    <recommendedName>
        <fullName evidence="2">UPF0178 protein QFW77_11300</fullName>
    </recommendedName>
</protein>
<accession>A0ABT6J9S0</accession>
<dbReference type="HAMAP" id="MF_00489">
    <property type="entry name" value="UPF0178"/>
    <property type="match status" value="1"/>
</dbReference>
<keyword evidence="4" id="KW-1185">Reference proteome</keyword>
<sequence>MTSPADTPPARIWVDADACPGPIKDILFRAAERAQVPLTLVANQWLRTPGSRFIRALQVQGGFDAADDAIAERAGPGDLVVTQDIPLAARVLASGAEAVDPRGQRFTQDNIAERLSVRNFMEELRGAGVQTGGPAAFGARDRQAFAMQLDRWVAALPRGPDQSR</sequence>
<dbReference type="NCBIfam" id="NF001095">
    <property type="entry name" value="PRK00124.1"/>
    <property type="match status" value="1"/>
</dbReference>
<dbReference type="Pfam" id="PF02639">
    <property type="entry name" value="DUF188"/>
    <property type="match status" value="1"/>
</dbReference>
<reference evidence="3 4" key="1">
    <citation type="submission" date="2023-04" db="EMBL/GenBank/DDBJ databases">
        <title>Luteimonas endophyticus RD2P54.</title>
        <authorList>
            <person name="Sun J.-Q."/>
        </authorList>
    </citation>
    <scope>NUCLEOTIDE SEQUENCE [LARGE SCALE GENOMIC DNA]</scope>
    <source>
        <strain evidence="3 4">RD2P54</strain>
    </source>
</reference>
<comment type="similarity">
    <text evidence="1 2">Belongs to the UPF0178 family.</text>
</comment>
<dbReference type="EMBL" id="JARXRM010000035">
    <property type="protein sequence ID" value="MDH5823572.1"/>
    <property type="molecule type" value="Genomic_DNA"/>
</dbReference>
<evidence type="ECO:0000256" key="1">
    <source>
        <dbReference type="ARBA" id="ARBA00008522"/>
    </source>
</evidence>
<dbReference type="PANTHER" id="PTHR35146">
    <property type="entry name" value="UPF0178 PROTEIN YAII"/>
    <property type="match status" value="1"/>
</dbReference>
<evidence type="ECO:0000256" key="2">
    <source>
        <dbReference type="HAMAP-Rule" id="MF_00489"/>
    </source>
</evidence>
<evidence type="ECO:0000313" key="3">
    <source>
        <dbReference type="EMBL" id="MDH5823572.1"/>
    </source>
</evidence>
<comment type="caution">
    <text evidence="3">The sequence shown here is derived from an EMBL/GenBank/DDBJ whole genome shotgun (WGS) entry which is preliminary data.</text>
</comment>